<proteinExistence type="predicted"/>
<evidence type="ECO:0000313" key="5">
    <source>
        <dbReference type="Proteomes" id="UP000540568"/>
    </source>
</evidence>
<dbReference type="PROSITE" id="PS51125">
    <property type="entry name" value="NHL"/>
    <property type="match status" value="1"/>
</dbReference>
<keyword evidence="4" id="KW-0413">Isomerase</keyword>
<dbReference type="RefSeq" id="WP_182619746.1">
    <property type="nucleotide sequence ID" value="NZ_BAAATF010000014.1"/>
</dbReference>
<evidence type="ECO:0000259" key="3">
    <source>
        <dbReference type="PROSITE" id="PS51352"/>
    </source>
</evidence>
<name>A0A7W3PG04_9MICO</name>
<dbReference type="Proteomes" id="UP000540568">
    <property type="component" value="Unassembled WGS sequence"/>
</dbReference>
<keyword evidence="1" id="KW-0677">Repeat</keyword>
<dbReference type="GO" id="GO:0016853">
    <property type="term" value="F:isomerase activity"/>
    <property type="evidence" value="ECO:0007669"/>
    <property type="project" value="UniProtKB-KW"/>
</dbReference>
<dbReference type="Gene3D" id="2.120.10.30">
    <property type="entry name" value="TolB, C-terminal domain"/>
    <property type="match status" value="3"/>
</dbReference>
<gene>
    <name evidence="4" type="ORF">FHX71_004651</name>
</gene>
<accession>A0A7W3PG04</accession>
<feature type="domain" description="Thioredoxin" evidence="3">
    <location>
        <begin position="2"/>
        <end position="152"/>
    </location>
</feature>
<dbReference type="PANTHER" id="PTHR46388:SF2">
    <property type="entry name" value="NHL REPEAT-CONTAINING PROTEIN 2"/>
    <property type="match status" value="1"/>
</dbReference>
<dbReference type="InterPro" id="IPR045302">
    <property type="entry name" value="NHL2_NHL_rpt_dom"/>
</dbReference>
<dbReference type="InterPro" id="IPR013766">
    <property type="entry name" value="Thioredoxin_domain"/>
</dbReference>
<reference evidence="4 5" key="1">
    <citation type="submission" date="2020-07" db="EMBL/GenBank/DDBJ databases">
        <title>Sequencing the genomes of 1000 actinobacteria strains.</title>
        <authorList>
            <person name="Klenk H.-P."/>
        </authorList>
    </citation>
    <scope>NUCLEOTIDE SEQUENCE [LARGE SCALE GENOMIC DNA]</scope>
    <source>
        <strain evidence="4 5">DSM 44121</strain>
    </source>
</reference>
<dbReference type="CDD" id="cd14951">
    <property type="entry name" value="NHL-2_like"/>
    <property type="match status" value="1"/>
</dbReference>
<sequence length="644" mass="67567">MSATVQNFPRVRASELVGRGWLNTGGRTVTLSELRGKVVVLDFWTFCCINCLHVLDELREVEERHRDELVIIGVHSPKFEHEADPDALAAAVERYEVRHPVLDDPELVTWGAYTARAWPTLVVIDPEGYIVAQMAGEGHGSAIAALVDDLVAEHALKGTLHRGSGPYVPPAPASGTLRFPAKALVLPNGNLLVADAGHHSLAELEPDGETLVRRIGSGERGLVDGGPGEARFSEPNGLCLVPADLATSLGYDVLVADTVNHALRGVRLSDGAVHTVAGTGQQFMVGGQENVTCTVGTFDAGESYDALSVRLSSPWDVEWSAELGVFVVAMAGNHTLWDFHPGPHLPVVSLLAGTMNEGLEDGPGEGAWFAQPSGLATASDGALWLADAETSALRRVVPVDETDVRVETAVGQGLFDFGHRDGAAGQALLQHPLGVALLPDGSVVVADTYNGAVRRYDPASGEVTTLAKDLAEPSDVLVEVADGAVHLLVVESAAHRLTRMALPAGLAGEVLDGGAHRVARPATDVASGALRLDVPFAPAPGQKLDDRWGPSTSLQVSATPPELLLSGAGNGTDLFRDLVINPDVAEGILHVTAKAASCDQVPLLPNGEPDPDVFPACHLAQQDWGVPVRVVPDGDAGLTLPLRG</sequence>
<dbReference type="PANTHER" id="PTHR46388">
    <property type="entry name" value="NHL REPEAT-CONTAINING PROTEIN 2"/>
    <property type="match status" value="1"/>
</dbReference>
<dbReference type="Pfam" id="PF00578">
    <property type="entry name" value="AhpC-TSA"/>
    <property type="match status" value="1"/>
</dbReference>
<dbReference type="InterPro" id="IPR036249">
    <property type="entry name" value="Thioredoxin-like_sf"/>
</dbReference>
<dbReference type="PROSITE" id="PS51352">
    <property type="entry name" value="THIOREDOXIN_2"/>
    <property type="match status" value="1"/>
</dbReference>
<evidence type="ECO:0000313" key="4">
    <source>
        <dbReference type="EMBL" id="MBA8810675.1"/>
    </source>
</evidence>
<dbReference type="SUPFAM" id="SSF52833">
    <property type="entry name" value="Thioredoxin-like"/>
    <property type="match status" value="1"/>
</dbReference>
<feature type="repeat" description="NHL" evidence="2">
    <location>
        <begin position="414"/>
        <end position="459"/>
    </location>
</feature>
<dbReference type="EMBL" id="JACGWV010000002">
    <property type="protein sequence ID" value="MBA8810675.1"/>
    <property type="molecule type" value="Genomic_DNA"/>
</dbReference>
<dbReference type="SUPFAM" id="SSF101898">
    <property type="entry name" value="NHL repeat"/>
    <property type="match status" value="1"/>
</dbReference>
<dbReference type="InterPro" id="IPR011042">
    <property type="entry name" value="6-blade_b-propeller_TolB-like"/>
</dbReference>
<evidence type="ECO:0000256" key="2">
    <source>
        <dbReference type="PROSITE-ProRule" id="PRU00504"/>
    </source>
</evidence>
<dbReference type="GO" id="GO:0016491">
    <property type="term" value="F:oxidoreductase activity"/>
    <property type="evidence" value="ECO:0007669"/>
    <property type="project" value="InterPro"/>
</dbReference>
<protein>
    <submittedName>
        <fullName evidence="4">Thiol-disulfide isomerase/thioredoxin</fullName>
    </submittedName>
</protein>
<keyword evidence="5" id="KW-1185">Reference proteome</keyword>
<organism evidence="4 5">
    <name type="scientific">Promicromonospora sukumoe</name>
    <dbReference type="NCBI Taxonomy" id="88382"/>
    <lineage>
        <taxon>Bacteria</taxon>
        <taxon>Bacillati</taxon>
        <taxon>Actinomycetota</taxon>
        <taxon>Actinomycetes</taxon>
        <taxon>Micrococcales</taxon>
        <taxon>Promicromonosporaceae</taxon>
        <taxon>Promicromonospora</taxon>
    </lineage>
</organism>
<dbReference type="Pfam" id="PF01436">
    <property type="entry name" value="NHL"/>
    <property type="match status" value="1"/>
</dbReference>
<dbReference type="AlphaFoldDB" id="A0A7W3PG04"/>
<comment type="caution">
    <text evidence="4">The sequence shown here is derived from an EMBL/GenBank/DDBJ whole genome shotgun (WGS) entry which is preliminary data.</text>
</comment>
<dbReference type="Gene3D" id="3.40.30.10">
    <property type="entry name" value="Glutaredoxin"/>
    <property type="match status" value="1"/>
</dbReference>
<evidence type="ECO:0000256" key="1">
    <source>
        <dbReference type="ARBA" id="ARBA00022737"/>
    </source>
</evidence>
<dbReference type="GO" id="GO:0016209">
    <property type="term" value="F:antioxidant activity"/>
    <property type="evidence" value="ECO:0007669"/>
    <property type="project" value="InterPro"/>
</dbReference>
<dbReference type="InterPro" id="IPR001258">
    <property type="entry name" value="NHL_repeat"/>
</dbReference>
<dbReference type="InterPro" id="IPR000866">
    <property type="entry name" value="AhpC/TSA"/>
</dbReference>